<evidence type="ECO:0000256" key="1">
    <source>
        <dbReference type="ARBA" id="ARBA00022630"/>
    </source>
</evidence>
<keyword evidence="2" id="KW-0288">FMN</keyword>
<dbReference type="PANTHER" id="PTHR42847:SF8">
    <property type="entry name" value="CONSERVED PROTEIN"/>
    <property type="match status" value="1"/>
</dbReference>
<name>A0A317JVB6_9ACTN</name>
<dbReference type="EMBL" id="QGSV01000294">
    <property type="protein sequence ID" value="PWU44697.1"/>
    <property type="molecule type" value="Genomic_DNA"/>
</dbReference>
<dbReference type="Pfam" id="PF00296">
    <property type="entry name" value="Bac_luciferase"/>
    <property type="match status" value="1"/>
</dbReference>
<dbReference type="InterPro" id="IPR036661">
    <property type="entry name" value="Luciferase-like_sf"/>
</dbReference>
<dbReference type="GO" id="GO:0046306">
    <property type="term" value="P:alkanesulfonate catabolic process"/>
    <property type="evidence" value="ECO:0007669"/>
    <property type="project" value="TreeGrafter"/>
</dbReference>
<evidence type="ECO:0000313" key="6">
    <source>
        <dbReference type="EMBL" id="PWU44697.1"/>
    </source>
</evidence>
<dbReference type="PANTHER" id="PTHR42847">
    <property type="entry name" value="ALKANESULFONATE MONOOXYGENASE"/>
    <property type="match status" value="1"/>
</dbReference>
<keyword evidence="1" id="KW-0285">Flavoprotein</keyword>
<dbReference type="Proteomes" id="UP000245683">
    <property type="component" value="Unassembled WGS sequence"/>
</dbReference>
<comment type="caution">
    <text evidence="6">The sequence shown here is derived from an EMBL/GenBank/DDBJ whole genome shotgun (WGS) entry which is preliminary data.</text>
</comment>
<dbReference type="InterPro" id="IPR011251">
    <property type="entry name" value="Luciferase-like_dom"/>
</dbReference>
<dbReference type="SUPFAM" id="SSF51679">
    <property type="entry name" value="Bacterial luciferase-like"/>
    <property type="match status" value="1"/>
</dbReference>
<proteinExistence type="predicted"/>
<keyword evidence="7" id="KW-1185">Reference proteome</keyword>
<evidence type="ECO:0000256" key="4">
    <source>
        <dbReference type="ARBA" id="ARBA00023033"/>
    </source>
</evidence>
<keyword evidence="3" id="KW-0560">Oxidoreductase</keyword>
<reference evidence="7" key="1">
    <citation type="submission" date="2018-05" db="EMBL/GenBank/DDBJ databases">
        <title>Micromonospora globispora sp. nov. and Micromonospora rugosa sp. nov., isolated from marine sediment.</title>
        <authorList>
            <person name="Carro L."/>
            <person name="Aysel V."/>
            <person name="Cetin D."/>
            <person name="Igual J.M."/>
            <person name="Klenk H.-P."/>
            <person name="Trujillo M.E."/>
            <person name="Sahin N."/>
        </authorList>
    </citation>
    <scope>NUCLEOTIDE SEQUENCE [LARGE SCALE GENOMIC DNA]</scope>
    <source>
        <strain evidence="7">S2904</strain>
    </source>
</reference>
<dbReference type="RefSeq" id="WP_109946967.1">
    <property type="nucleotide sequence ID" value="NZ_QGSV01000294.1"/>
</dbReference>
<organism evidence="6 7">
    <name type="scientific">Micromonospora globispora</name>
    <dbReference type="NCBI Taxonomy" id="1450148"/>
    <lineage>
        <taxon>Bacteria</taxon>
        <taxon>Bacillati</taxon>
        <taxon>Actinomycetota</taxon>
        <taxon>Actinomycetes</taxon>
        <taxon>Micromonosporales</taxon>
        <taxon>Micromonosporaceae</taxon>
        <taxon>Micromonospora</taxon>
    </lineage>
</organism>
<evidence type="ECO:0000256" key="3">
    <source>
        <dbReference type="ARBA" id="ARBA00023002"/>
    </source>
</evidence>
<dbReference type="GO" id="GO:0008726">
    <property type="term" value="F:alkanesulfonate monooxygenase activity"/>
    <property type="evidence" value="ECO:0007669"/>
    <property type="project" value="TreeGrafter"/>
</dbReference>
<dbReference type="AlphaFoldDB" id="A0A317JVB6"/>
<accession>A0A317JVB6</accession>
<dbReference type="InterPro" id="IPR050172">
    <property type="entry name" value="SsuD_RutA_monooxygenase"/>
</dbReference>
<sequence>MKLGVHLVNFDFPGGPAAIGPTLARVGVAAEAAGVDNLSAMDHYLQIAGMGIGDVDAPMPEGYTTLAFLAAHTTSVELQLLVTGVTYRHPGLLAKIVSTLDVLSGGRAVLGLGAAWYEREHVPFGVPFPPLAERFERLEETLQIVHQMWSDDDGPFHGKHYRLAETINSPQPLRRPPVMVGGGGEKKTLRLVARYADATNLFARPDTGPDQVRAKLDVLAEHCAREGTDYDRIQKTVLWAAPVAADAEGGKAFTDQLAGYAAVGIEEVHVMPWTGDPVGFIEGLGGHVIPRLKEL</sequence>
<evidence type="ECO:0000259" key="5">
    <source>
        <dbReference type="Pfam" id="PF00296"/>
    </source>
</evidence>
<keyword evidence="4" id="KW-0503">Monooxygenase</keyword>
<dbReference type="OrthoDB" id="143323at2"/>
<evidence type="ECO:0000313" key="7">
    <source>
        <dbReference type="Proteomes" id="UP000245683"/>
    </source>
</evidence>
<dbReference type="InterPro" id="IPR019952">
    <property type="entry name" value="F420_OxRdatse_Rv1855c_pred"/>
</dbReference>
<evidence type="ECO:0000256" key="2">
    <source>
        <dbReference type="ARBA" id="ARBA00022643"/>
    </source>
</evidence>
<gene>
    <name evidence="6" type="ORF">DLJ46_24670</name>
</gene>
<protein>
    <submittedName>
        <fullName evidence="6">LLM class F420-dependent oxidoreductase</fullName>
    </submittedName>
</protein>
<dbReference type="NCBIfam" id="TIGR03560">
    <property type="entry name" value="F420_Rv1855c"/>
    <property type="match status" value="1"/>
</dbReference>
<feature type="domain" description="Luciferase-like" evidence="5">
    <location>
        <begin position="21"/>
        <end position="246"/>
    </location>
</feature>
<dbReference type="Gene3D" id="3.20.20.30">
    <property type="entry name" value="Luciferase-like domain"/>
    <property type="match status" value="1"/>
</dbReference>